<dbReference type="Proteomes" id="UP000838756">
    <property type="component" value="Unassembled WGS sequence"/>
</dbReference>
<sequence length="220" mass="25771">EYTLWIAIPIFILSKSATILWNFQDLIIILISMGLASRYHRLNSFVKHVVRYEKRDGNMEKFKTEIYYQLNVWRNIREAYANQSALVRQVDEELGALLLLSNLNNMYFICLQLYLGLRKVDGVLINRVYYFYSLGWLMVRAVSVVLAAADVNLHSKRALPYLYSCPSSSYNIEIRRLKNQLTHDHIALSAMGFFYLDRQKLLQVAAAIVKYELILIQYDK</sequence>
<feature type="non-terminal residue" evidence="9">
    <location>
        <position position="1"/>
    </location>
</feature>
<dbReference type="Pfam" id="PF06151">
    <property type="entry name" value="Trehalose_recp"/>
    <property type="match status" value="1"/>
</dbReference>
<dbReference type="EMBL" id="CAKXAJ010012115">
    <property type="protein sequence ID" value="CAH2215588.1"/>
    <property type="molecule type" value="Genomic_DNA"/>
</dbReference>
<evidence type="ECO:0000256" key="3">
    <source>
        <dbReference type="ARBA" id="ARBA00022475"/>
    </source>
</evidence>
<dbReference type="GO" id="GO:0005886">
    <property type="term" value="C:plasma membrane"/>
    <property type="evidence" value="ECO:0007669"/>
    <property type="project" value="UniProtKB-SubCell"/>
</dbReference>
<evidence type="ECO:0000256" key="1">
    <source>
        <dbReference type="ARBA" id="ARBA00004651"/>
    </source>
</evidence>
<dbReference type="OrthoDB" id="5800391at2759"/>
<keyword evidence="10" id="KW-1185">Reference proteome</keyword>
<protein>
    <submittedName>
        <fullName evidence="9">Jg407 protein</fullName>
    </submittedName>
</protein>
<gene>
    <name evidence="9" type="primary">jg407</name>
    <name evidence="9" type="ORF">PAEG_LOCUS3719</name>
</gene>
<feature type="transmembrane region" description="Helical" evidence="8">
    <location>
        <begin position="129"/>
        <end position="149"/>
    </location>
</feature>
<evidence type="ECO:0000256" key="6">
    <source>
        <dbReference type="ARBA" id="ARBA00023136"/>
    </source>
</evidence>
<evidence type="ECO:0000256" key="8">
    <source>
        <dbReference type="SAM" id="Phobius"/>
    </source>
</evidence>
<accession>A0A8S4QSB2</accession>
<keyword evidence="3" id="KW-1003">Cell membrane</keyword>
<evidence type="ECO:0000256" key="2">
    <source>
        <dbReference type="ARBA" id="ARBA00005327"/>
    </source>
</evidence>
<evidence type="ECO:0000313" key="10">
    <source>
        <dbReference type="Proteomes" id="UP000838756"/>
    </source>
</evidence>
<keyword evidence="5 8" id="KW-1133">Transmembrane helix</keyword>
<evidence type="ECO:0000256" key="5">
    <source>
        <dbReference type="ARBA" id="ARBA00022989"/>
    </source>
</evidence>
<proteinExistence type="inferred from homology"/>
<reference evidence="9" key="1">
    <citation type="submission" date="2022-03" db="EMBL/GenBank/DDBJ databases">
        <authorList>
            <person name="Lindestad O."/>
        </authorList>
    </citation>
    <scope>NUCLEOTIDE SEQUENCE</scope>
</reference>
<keyword evidence="4 8" id="KW-0812">Transmembrane</keyword>
<name>A0A8S4QSB2_9NEOP</name>
<dbReference type="PANTHER" id="PTHR21421">
    <property type="entry name" value="GUSTATORY RECEPTOR"/>
    <property type="match status" value="1"/>
</dbReference>
<evidence type="ECO:0000256" key="7">
    <source>
        <dbReference type="ARBA" id="ARBA00023170"/>
    </source>
</evidence>
<comment type="caution">
    <text evidence="9">The sequence shown here is derived from an EMBL/GenBank/DDBJ whole genome shotgun (WGS) entry which is preliminary data.</text>
</comment>
<dbReference type="GO" id="GO:0050916">
    <property type="term" value="P:sensory perception of sweet taste"/>
    <property type="evidence" value="ECO:0007669"/>
    <property type="project" value="UniProtKB-ARBA"/>
</dbReference>
<keyword evidence="7" id="KW-0675">Receptor</keyword>
<feature type="transmembrane region" description="Helical" evidence="8">
    <location>
        <begin position="94"/>
        <end position="117"/>
    </location>
</feature>
<comment type="similarity">
    <text evidence="2">Belongs to the insect chemoreceptor superfamily. Gustatory receptor (GR) family. Gr5a subfamily.</text>
</comment>
<dbReference type="AlphaFoldDB" id="A0A8S4QSB2"/>
<organism evidence="9 10">
    <name type="scientific">Pararge aegeria aegeria</name>
    <dbReference type="NCBI Taxonomy" id="348720"/>
    <lineage>
        <taxon>Eukaryota</taxon>
        <taxon>Metazoa</taxon>
        <taxon>Ecdysozoa</taxon>
        <taxon>Arthropoda</taxon>
        <taxon>Hexapoda</taxon>
        <taxon>Insecta</taxon>
        <taxon>Pterygota</taxon>
        <taxon>Neoptera</taxon>
        <taxon>Endopterygota</taxon>
        <taxon>Lepidoptera</taxon>
        <taxon>Glossata</taxon>
        <taxon>Ditrysia</taxon>
        <taxon>Papilionoidea</taxon>
        <taxon>Nymphalidae</taxon>
        <taxon>Satyrinae</taxon>
        <taxon>Satyrini</taxon>
        <taxon>Parargina</taxon>
        <taxon>Pararge</taxon>
    </lineage>
</organism>
<dbReference type="InterPro" id="IPR009318">
    <property type="entry name" value="Gustatory_rcpt"/>
</dbReference>
<evidence type="ECO:0000256" key="4">
    <source>
        <dbReference type="ARBA" id="ARBA00022692"/>
    </source>
</evidence>
<dbReference type="GO" id="GO:0008527">
    <property type="term" value="F:taste receptor activity"/>
    <property type="evidence" value="ECO:0007669"/>
    <property type="project" value="InterPro"/>
</dbReference>
<evidence type="ECO:0000313" key="9">
    <source>
        <dbReference type="EMBL" id="CAH2215588.1"/>
    </source>
</evidence>
<keyword evidence="6 8" id="KW-0472">Membrane</keyword>
<dbReference type="PANTHER" id="PTHR21421:SF29">
    <property type="entry name" value="GUSTATORY RECEPTOR 5A FOR TREHALOSE-RELATED"/>
    <property type="match status" value="1"/>
</dbReference>
<feature type="transmembrane region" description="Helical" evidence="8">
    <location>
        <begin position="6"/>
        <end position="31"/>
    </location>
</feature>
<comment type="subcellular location">
    <subcellularLocation>
        <location evidence="1">Cell membrane</location>
        <topology evidence="1">Multi-pass membrane protein</topology>
    </subcellularLocation>
</comment>